<organism evidence="2 3">
    <name type="scientific">Dysgonomonas alginatilytica</name>
    <dbReference type="NCBI Taxonomy" id="1605892"/>
    <lineage>
        <taxon>Bacteria</taxon>
        <taxon>Pseudomonadati</taxon>
        <taxon>Bacteroidota</taxon>
        <taxon>Bacteroidia</taxon>
        <taxon>Bacteroidales</taxon>
        <taxon>Dysgonomonadaceae</taxon>
        <taxon>Dysgonomonas</taxon>
    </lineage>
</organism>
<feature type="transmembrane region" description="Helical" evidence="1">
    <location>
        <begin position="200"/>
        <end position="225"/>
    </location>
</feature>
<keyword evidence="1" id="KW-0472">Membrane</keyword>
<sequence>MITKETFVINVKDSLKELMSVFKAIFPKNKEEIILLLFLLLVYGSFGWGIANETCIQDCLIKRYDVYLNYDVGMRFHGIPFGHDIAHPLFNLYSTPMSLVLEFFADLYGNYKIKTIGFAMICNLMVSLSTVYIYRYLTEIIKIKNMLIVSLFVLFYAFSFTCLILSFTIESYAFSIFFLSFFVYYYSVRIQDGGKIRFSTNFFFCFVLGGITITNTAKGMIPVFLAKEKFTKALKETFLIGCLLLVCFFAAVYREGLFDFFIERFTEALPEDASEKLFLSGWKSLIGGAVLFPNITTITDVIPKDTAINIGLKFKDYYMYQINAVPFSYVWESIFILLLTVLICIPLFTDFRNKLVQLLFLLFSVDIILHLFLKYGMLDAYIYGGHWVYIVPLLFGWGYKSLGTWKRYTYLGIIGCLFICMLINNYVRLVEFINEANNVWPAASYKW</sequence>
<feature type="transmembrane region" description="Helical" evidence="1">
    <location>
        <begin position="380"/>
        <end position="398"/>
    </location>
</feature>
<reference evidence="2 3" key="1">
    <citation type="submission" date="2018-03" db="EMBL/GenBank/DDBJ databases">
        <title>Genomic Encyclopedia of Archaeal and Bacterial Type Strains, Phase II (KMG-II): from individual species to whole genera.</title>
        <authorList>
            <person name="Goeker M."/>
        </authorList>
    </citation>
    <scope>NUCLEOTIDE SEQUENCE [LARGE SCALE GENOMIC DNA]</scope>
    <source>
        <strain evidence="2 3">DSM 100214</strain>
    </source>
</reference>
<dbReference type="EMBL" id="QICL01000003">
    <property type="protein sequence ID" value="PXV67484.1"/>
    <property type="molecule type" value="Genomic_DNA"/>
</dbReference>
<feature type="transmembrane region" description="Helical" evidence="1">
    <location>
        <begin position="410"/>
        <end position="427"/>
    </location>
</feature>
<gene>
    <name evidence="2" type="ORF">CLV62_103157</name>
</gene>
<keyword evidence="3" id="KW-1185">Reference proteome</keyword>
<keyword evidence="1" id="KW-0812">Transmembrane</keyword>
<feature type="transmembrane region" description="Helical" evidence="1">
    <location>
        <begin position="355"/>
        <end position="373"/>
    </location>
</feature>
<dbReference type="AlphaFoldDB" id="A0A2V3PUW3"/>
<feature type="transmembrane region" description="Helical" evidence="1">
    <location>
        <begin position="237"/>
        <end position="254"/>
    </location>
</feature>
<dbReference type="OrthoDB" id="996712at2"/>
<evidence type="ECO:0000313" key="2">
    <source>
        <dbReference type="EMBL" id="PXV67484.1"/>
    </source>
</evidence>
<evidence type="ECO:0000313" key="3">
    <source>
        <dbReference type="Proteomes" id="UP000247973"/>
    </source>
</evidence>
<dbReference type="Pfam" id="PF19558">
    <property type="entry name" value="DUF6080"/>
    <property type="match status" value="2"/>
</dbReference>
<evidence type="ECO:0008006" key="4">
    <source>
        <dbReference type="Google" id="ProtNLM"/>
    </source>
</evidence>
<evidence type="ECO:0000256" key="1">
    <source>
        <dbReference type="SAM" id="Phobius"/>
    </source>
</evidence>
<feature type="transmembrane region" description="Helical" evidence="1">
    <location>
        <begin position="33"/>
        <end position="51"/>
    </location>
</feature>
<feature type="transmembrane region" description="Helical" evidence="1">
    <location>
        <begin position="146"/>
        <end position="166"/>
    </location>
</feature>
<accession>A0A2V3PUW3</accession>
<comment type="caution">
    <text evidence="2">The sequence shown here is derived from an EMBL/GenBank/DDBJ whole genome shotgun (WGS) entry which is preliminary data.</text>
</comment>
<feature type="transmembrane region" description="Helical" evidence="1">
    <location>
        <begin position="329"/>
        <end position="349"/>
    </location>
</feature>
<name>A0A2V3PUW3_9BACT</name>
<keyword evidence="1" id="KW-1133">Transmembrane helix</keyword>
<feature type="transmembrane region" description="Helical" evidence="1">
    <location>
        <begin position="116"/>
        <end position="134"/>
    </location>
</feature>
<dbReference type="Proteomes" id="UP000247973">
    <property type="component" value="Unassembled WGS sequence"/>
</dbReference>
<dbReference type="InterPro" id="IPR045726">
    <property type="entry name" value="DUF6080"/>
</dbReference>
<feature type="transmembrane region" description="Helical" evidence="1">
    <location>
        <begin position="172"/>
        <end position="188"/>
    </location>
</feature>
<protein>
    <recommendedName>
        <fullName evidence="4">Dolichyl-phosphate-mannose-protein mannosyltransferase</fullName>
    </recommendedName>
</protein>
<dbReference type="RefSeq" id="WP_110309634.1">
    <property type="nucleotide sequence ID" value="NZ_QICL01000003.1"/>
</dbReference>
<proteinExistence type="predicted"/>